<evidence type="ECO:0000256" key="1">
    <source>
        <dbReference type="SAM" id="MobiDB-lite"/>
    </source>
</evidence>
<name>A0A4C2AAE2_EUMVA</name>
<dbReference type="Proteomes" id="UP000299102">
    <property type="component" value="Unassembled WGS sequence"/>
</dbReference>
<feature type="region of interest" description="Disordered" evidence="1">
    <location>
        <begin position="1"/>
        <end position="33"/>
    </location>
</feature>
<reference evidence="2 3" key="1">
    <citation type="journal article" date="2019" name="Commun. Biol.">
        <title>The bagworm genome reveals a unique fibroin gene that provides high tensile strength.</title>
        <authorList>
            <person name="Kono N."/>
            <person name="Nakamura H."/>
            <person name="Ohtoshi R."/>
            <person name="Tomita M."/>
            <person name="Numata K."/>
            <person name="Arakawa K."/>
        </authorList>
    </citation>
    <scope>NUCLEOTIDE SEQUENCE [LARGE SCALE GENOMIC DNA]</scope>
</reference>
<organism evidence="2 3">
    <name type="scientific">Eumeta variegata</name>
    <name type="common">Bagworm moth</name>
    <name type="synonym">Eumeta japonica</name>
    <dbReference type="NCBI Taxonomy" id="151549"/>
    <lineage>
        <taxon>Eukaryota</taxon>
        <taxon>Metazoa</taxon>
        <taxon>Ecdysozoa</taxon>
        <taxon>Arthropoda</taxon>
        <taxon>Hexapoda</taxon>
        <taxon>Insecta</taxon>
        <taxon>Pterygota</taxon>
        <taxon>Neoptera</taxon>
        <taxon>Endopterygota</taxon>
        <taxon>Lepidoptera</taxon>
        <taxon>Glossata</taxon>
        <taxon>Ditrysia</taxon>
        <taxon>Tineoidea</taxon>
        <taxon>Psychidae</taxon>
        <taxon>Oiketicinae</taxon>
        <taxon>Eumeta</taxon>
    </lineage>
</organism>
<comment type="caution">
    <text evidence="2">The sequence shown here is derived from an EMBL/GenBank/DDBJ whole genome shotgun (WGS) entry which is preliminary data.</text>
</comment>
<evidence type="ECO:0000313" key="2">
    <source>
        <dbReference type="EMBL" id="GBP95847.1"/>
    </source>
</evidence>
<accession>A0A4C2AAE2</accession>
<dbReference type="EMBL" id="BGZK01002689">
    <property type="protein sequence ID" value="GBP95847.1"/>
    <property type="molecule type" value="Genomic_DNA"/>
</dbReference>
<protein>
    <submittedName>
        <fullName evidence="2">Uncharacterized protein</fullName>
    </submittedName>
</protein>
<sequence length="84" mass="8892">MSFGDSTGRPQNAAPAGAPAPGRGPSGRDSEIFNTLPARGIDGAQTKLYLRPRSHPSMPRCGIGSCVVRVQFNFQLLLNSVNHS</sequence>
<proteinExistence type="predicted"/>
<gene>
    <name evidence="2" type="ORF">EVAR_65503_1</name>
</gene>
<dbReference type="AlphaFoldDB" id="A0A4C2AAE2"/>
<evidence type="ECO:0000313" key="3">
    <source>
        <dbReference type="Proteomes" id="UP000299102"/>
    </source>
</evidence>
<feature type="compositionally biased region" description="Low complexity" evidence="1">
    <location>
        <begin position="8"/>
        <end position="23"/>
    </location>
</feature>
<keyword evidence="3" id="KW-1185">Reference proteome</keyword>